<evidence type="ECO:0000313" key="1">
    <source>
        <dbReference type="EMBL" id="OAQ26372.1"/>
    </source>
</evidence>
<gene>
    <name evidence="1" type="ORF">K457DRAFT_22323</name>
</gene>
<organism evidence="1 2">
    <name type="scientific">Linnemannia elongata AG-77</name>
    <dbReference type="NCBI Taxonomy" id="1314771"/>
    <lineage>
        <taxon>Eukaryota</taxon>
        <taxon>Fungi</taxon>
        <taxon>Fungi incertae sedis</taxon>
        <taxon>Mucoromycota</taxon>
        <taxon>Mortierellomycotina</taxon>
        <taxon>Mortierellomycetes</taxon>
        <taxon>Mortierellales</taxon>
        <taxon>Mortierellaceae</taxon>
        <taxon>Linnemannia</taxon>
    </lineage>
</organism>
<accession>A0A197JM92</accession>
<dbReference type="EMBL" id="KV442068">
    <property type="protein sequence ID" value="OAQ26372.1"/>
    <property type="molecule type" value="Genomic_DNA"/>
</dbReference>
<protein>
    <recommendedName>
        <fullName evidence="3">Reverse transcriptase zinc-binding domain-containing protein</fullName>
    </recommendedName>
</protein>
<dbReference type="Proteomes" id="UP000078512">
    <property type="component" value="Unassembled WGS sequence"/>
</dbReference>
<keyword evidence="2" id="KW-1185">Reference proteome</keyword>
<name>A0A197JM92_9FUNG</name>
<proteinExistence type="predicted"/>
<dbReference type="AlphaFoldDB" id="A0A197JM92"/>
<dbReference type="OrthoDB" id="2289141at2759"/>
<evidence type="ECO:0008006" key="3">
    <source>
        <dbReference type="Google" id="ProtNLM"/>
    </source>
</evidence>
<sequence>MSCLVDTKTPIAFYTPYFYFAPVEGQYRSLLAGFPSLERLVTVASSIPFLKALVLADTLPDSATLASSPIEWWFETTDTTIKALRLRVEDLFQFSTNDNGLLRLVRRTNLTPKLRLIQAELGIQAYQEPLLPNNKNPITLEVATTKHLRTFLRQNTPPDPNSSTHPEAGSLKQWRRFWRAKIPHRVRTMWWRFKKDWQPCGTLRHRIWKQEPHCNMAGCRERREDKTHHIFQCTPKYIAWQTILKQHTSKTLWSDDDLDKVLSFQPPTFTIKTPIQHHHPTTTGLLPYWHFNS</sequence>
<evidence type="ECO:0000313" key="2">
    <source>
        <dbReference type="Proteomes" id="UP000078512"/>
    </source>
</evidence>
<reference evidence="1 2" key="1">
    <citation type="submission" date="2016-05" db="EMBL/GenBank/DDBJ databases">
        <title>Genome sequencing reveals origins of a unique bacterial endosymbiosis in the earliest lineages of terrestrial Fungi.</title>
        <authorList>
            <consortium name="DOE Joint Genome Institute"/>
            <person name="Uehling J."/>
            <person name="Gryganskyi A."/>
            <person name="Hameed K."/>
            <person name="Tschaplinski T."/>
            <person name="Misztal P."/>
            <person name="Wu S."/>
            <person name="Desiro A."/>
            <person name="Vande Pol N."/>
            <person name="Du Z.-Y."/>
            <person name="Zienkiewicz A."/>
            <person name="Zienkiewicz K."/>
            <person name="Morin E."/>
            <person name="Tisserant E."/>
            <person name="Splivallo R."/>
            <person name="Hainaut M."/>
            <person name="Henrissat B."/>
            <person name="Ohm R."/>
            <person name="Kuo A."/>
            <person name="Yan J."/>
            <person name="Lipzen A."/>
            <person name="Nolan M."/>
            <person name="Labutti K."/>
            <person name="Barry K."/>
            <person name="Goldstein A."/>
            <person name="Labbe J."/>
            <person name="Schadt C."/>
            <person name="Tuskan G."/>
            <person name="Grigoriev I."/>
            <person name="Martin F."/>
            <person name="Vilgalys R."/>
            <person name="Bonito G."/>
        </authorList>
    </citation>
    <scope>NUCLEOTIDE SEQUENCE [LARGE SCALE GENOMIC DNA]</scope>
    <source>
        <strain evidence="1 2">AG-77</strain>
    </source>
</reference>